<feature type="domain" description="Protein kinase" evidence="17">
    <location>
        <begin position="1"/>
        <end position="81"/>
    </location>
</feature>
<dbReference type="PROSITE" id="PS50012">
    <property type="entry name" value="RCC1_3"/>
    <property type="match status" value="5"/>
</dbReference>
<evidence type="ECO:0000256" key="13">
    <source>
        <dbReference type="ARBA" id="ARBA00022840"/>
    </source>
</evidence>
<evidence type="ECO:0000256" key="14">
    <source>
        <dbReference type="ARBA" id="ARBA00022842"/>
    </source>
</evidence>
<evidence type="ECO:0000256" key="3">
    <source>
        <dbReference type="ARBA" id="ARBA00010886"/>
    </source>
</evidence>
<evidence type="ECO:0000256" key="1">
    <source>
        <dbReference type="ARBA" id="ARBA00001946"/>
    </source>
</evidence>
<name>A0AAF3F5E9_9BILA</name>
<proteinExistence type="inferred from homology"/>
<evidence type="ECO:0000256" key="8">
    <source>
        <dbReference type="ARBA" id="ARBA00022679"/>
    </source>
</evidence>
<comment type="similarity">
    <text evidence="3">Belongs to the protein kinase superfamily. NEK Ser/Thr protein kinase family. NIMA subfamily.</text>
</comment>
<keyword evidence="5" id="KW-0963">Cytoplasm</keyword>
<dbReference type="GO" id="GO:0046872">
    <property type="term" value="F:metal ion binding"/>
    <property type="evidence" value="ECO:0007669"/>
    <property type="project" value="UniProtKB-KW"/>
</dbReference>
<keyword evidence="11" id="KW-0547">Nucleotide-binding</keyword>
<sequence>MWALGCIMYESMCLQKAFDADSLPALVNKICKSQFEPVRGPYSNGLKLLVRDLLSLETTTRPAATAALQRLARGRVAAPFRPKLRGGPARSTLYRMDISTMALEAVDSMPTKTQIRQVSLSSNHFIAVCSSGEVFTWGENGQGQLGLGDTHSDYCNKSRFSKYRNSPGRVESLREMRIQCAAAGMGFSFFCADRGTLWACGDGGMCQSGEGSKLVSPCLIDALFSSNVLEVACGDEHVVVLCEGGGIWAWGRSQPFTIKPQQIEIPNNVSVVAIRCGPDASALITVDGTLIAWGVNKHNKLNLAKRQGFFAREPKNAYEFIEKPTLVKGFPARVVDVTIGRHHTGVILETGTVHMFGRNSWGELGLGGLGPQPQPCAHFPVKGLLQKTCLHIVCGEGFSLASTAEQELFFWGSKGVRIEEVEQNKNEKWGEKRNGVSVHHLVPNPSLVLRLDSSPSSGISIGISGLVADGRTAMLLIDTVAIRDPPPTANNRTPTVSQSAQLATRAKFSSDSDPTAVATWLRREMDEATFIAHRRNSSAGDLPKPEKKAFSAKEKPRRSGSLQRQQHGHTVVGVEKKLPAVDAPPRYEELAPRSQKITKSTTCSIL</sequence>
<reference evidence="19" key="1">
    <citation type="submission" date="2024-02" db="UniProtKB">
        <authorList>
            <consortium name="WormBaseParasite"/>
        </authorList>
    </citation>
    <scope>IDENTIFICATION</scope>
</reference>
<feature type="region of interest" description="Disordered" evidence="16">
    <location>
        <begin position="535"/>
        <end position="606"/>
    </location>
</feature>
<keyword evidence="14" id="KW-0460">Magnesium</keyword>
<feature type="compositionally biased region" description="Basic and acidic residues" evidence="16">
    <location>
        <begin position="574"/>
        <end position="591"/>
    </location>
</feature>
<keyword evidence="10" id="KW-0677">Repeat</keyword>
<feature type="repeat" description="RCC1" evidence="15">
    <location>
        <begin position="288"/>
        <end position="350"/>
    </location>
</feature>
<dbReference type="Pfam" id="PF25390">
    <property type="entry name" value="WD40_RLD"/>
    <property type="match status" value="1"/>
</dbReference>
<dbReference type="InterPro" id="IPR009091">
    <property type="entry name" value="RCC1/BLIP-II"/>
</dbReference>
<evidence type="ECO:0000256" key="11">
    <source>
        <dbReference type="ARBA" id="ARBA00022741"/>
    </source>
</evidence>
<comment type="cofactor">
    <cofactor evidence="1">
        <name>Mg(2+)</name>
        <dbReference type="ChEBI" id="CHEBI:18420"/>
    </cofactor>
</comment>
<evidence type="ECO:0000256" key="12">
    <source>
        <dbReference type="ARBA" id="ARBA00022777"/>
    </source>
</evidence>
<keyword evidence="18" id="KW-1185">Reference proteome</keyword>
<evidence type="ECO:0000256" key="6">
    <source>
        <dbReference type="ARBA" id="ARBA00022527"/>
    </source>
</evidence>
<organism evidence="18 19">
    <name type="scientific">Mesorhabditis belari</name>
    <dbReference type="NCBI Taxonomy" id="2138241"/>
    <lineage>
        <taxon>Eukaryota</taxon>
        <taxon>Metazoa</taxon>
        <taxon>Ecdysozoa</taxon>
        <taxon>Nematoda</taxon>
        <taxon>Chromadorea</taxon>
        <taxon>Rhabditida</taxon>
        <taxon>Rhabditina</taxon>
        <taxon>Rhabditomorpha</taxon>
        <taxon>Rhabditoidea</taxon>
        <taxon>Rhabditidae</taxon>
        <taxon>Mesorhabditinae</taxon>
        <taxon>Mesorhabditis</taxon>
    </lineage>
</organism>
<dbReference type="InterPro" id="IPR011009">
    <property type="entry name" value="Kinase-like_dom_sf"/>
</dbReference>
<dbReference type="EC" id="2.7.11.1" evidence="4"/>
<keyword evidence="13" id="KW-0067">ATP-binding</keyword>
<dbReference type="Gene3D" id="2.130.10.30">
    <property type="entry name" value="Regulator of chromosome condensation 1/beta-lactamase-inhibitor protein II"/>
    <property type="match status" value="2"/>
</dbReference>
<evidence type="ECO:0000313" key="19">
    <source>
        <dbReference type="WBParaSite" id="MBELARI_LOCUS21849"/>
    </source>
</evidence>
<feature type="repeat" description="RCC1" evidence="15">
    <location>
        <begin position="132"/>
        <end position="194"/>
    </location>
</feature>
<accession>A0AAF3F5E9</accession>
<dbReference type="InterPro" id="IPR051997">
    <property type="entry name" value="STK_NEK"/>
</dbReference>
<dbReference type="Proteomes" id="UP000887575">
    <property type="component" value="Unassembled WGS sequence"/>
</dbReference>
<dbReference type="GO" id="GO:0005737">
    <property type="term" value="C:cytoplasm"/>
    <property type="evidence" value="ECO:0007669"/>
    <property type="project" value="UniProtKB-SubCell"/>
</dbReference>
<dbReference type="AlphaFoldDB" id="A0AAF3F5E9"/>
<dbReference type="SUPFAM" id="SSF56112">
    <property type="entry name" value="Protein kinase-like (PK-like)"/>
    <property type="match status" value="1"/>
</dbReference>
<dbReference type="InterPro" id="IPR000719">
    <property type="entry name" value="Prot_kinase_dom"/>
</dbReference>
<comment type="subcellular location">
    <subcellularLocation>
        <location evidence="2">Cytoplasm</location>
    </subcellularLocation>
</comment>
<evidence type="ECO:0000256" key="16">
    <source>
        <dbReference type="SAM" id="MobiDB-lite"/>
    </source>
</evidence>
<evidence type="ECO:0000313" key="18">
    <source>
        <dbReference type="Proteomes" id="UP000887575"/>
    </source>
</evidence>
<dbReference type="PRINTS" id="PR00633">
    <property type="entry name" value="RCCNDNSATION"/>
</dbReference>
<evidence type="ECO:0000256" key="4">
    <source>
        <dbReference type="ARBA" id="ARBA00012513"/>
    </source>
</evidence>
<keyword evidence="9" id="KW-0479">Metal-binding</keyword>
<dbReference type="PROSITE" id="PS50011">
    <property type="entry name" value="PROTEIN_KINASE_DOM"/>
    <property type="match status" value="1"/>
</dbReference>
<keyword evidence="7" id="KW-0597">Phosphoprotein</keyword>
<evidence type="ECO:0000256" key="5">
    <source>
        <dbReference type="ARBA" id="ARBA00022490"/>
    </source>
</evidence>
<dbReference type="SUPFAM" id="SSF50985">
    <property type="entry name" value="RCC1/BLIP-II"/>
    <property type="match status" value="1"/>
</dbReference>
<dbReference type="PANTHER" id="PTHR44535">
    <property type="entry name" value="PROTEIN CBG16200"/>
    <property type="match status" value="1"/>
</dbReference>
<feature type="repeat" description="RCC1" evidence="15">
    <location>
        <begin position="195"/>
        <end position="244"/>
    </location>
</feature>
<feature type="repeat" description="RCC1" evidence="15">
    <location>
        <begin position="351"/>
        <end position="405"/>
    </location>
</feature>
<dbReference type="GO" id="GO:0005524">
    <property type="term" value="F:ATP binding"/>
    <property type="evidence" value="ECO:0007669"/>
    <property type="project" value="UniProtKB-KW"/>
</dbReference>
<evidence type="ECO:0000256" key="2">
    <source>
        <dbReference type="ARBA" id="ARBA00004496"/>
    </source>
</evidence>
<dbReference type="InterPro" id="IPR058923">
    <property type="entry name" value="RCC1-like_dom"/>
</dbReference>
<dbReference type="Gene3D" id="1.10.510.10">
    <property type="entry name" value="Transferase(Phosphotransferase) domain 1"/>
    <property type="match status" value="1"/>
</dbReference>
<keyword evidence="12" id="KW-0418">Kinase</keyword>
<protein>
    <recommendedName>
        <fullName evidence="4">non-specific serine/threonine protein kinase</fullName>
        <ecNumber evidence="4">2.7.11.1</ecNumber>
    </recommendedName>
</protein>
<dbReference type="InterPro" id="IPR000408">
    <property type="entry name" value="Reg_chr_condens"/>
</dbReference>
<keyword evidence="6" id="KW-0723">Serine/threonine-protein kinase</keyword>
<feature type="repeat" description="RCC1" evidence="15">
    <location>
        <begin position="245"/>
        <end position="287"/>
    </location>
</feature>
<feature type="compositionally biased region" description="Polar residues" evidence="16">
    <location>
        <begin position="595"/>
        <end position="606"/>
    </location>
</feature>
<dbReference type="WBParaSite" id="MBELARI_LOCUS21849">
    <property type="protein sequence ID" value="MBELARI_LOCUS21849"/>
    <property type="gene ID" value="MBELARI_LOCUS21849"/>
</dbReference>
<evidence type="ECO:0000256" key="15">
    <source>
        <dbReference type="PROSITE-ProRule" id="PRU00235"/>
    </source>
</evidence>
<evidence type="ECO:0000259" key="17">
    <source>
        <dbReference type="PROSITE" id="PS50011"/>
    </source>
</evidence>
<evidence type="ECO:0000256" key="7">
    <source>
        <dbReference type="ARBA" id="ARBA00022553"/>
    </source>
</evidence>
<dbReference type="PANTHER" id="PTHR44535:SF5">
    <property type="entry name" value="PROTEIN KINASE DOMAIN-CONTAINING PROTEIN"/>
    <property type="match status" value="1"/>
</dbReference>
<keyword evidence="8" id="KW-0808">Transferase</keyword>
<evidence type="ECO:0000256" key="9">
    <source>
        <dbReference type="ARBA" id="ARBA00022723"/>
    </source>
</evidence>
<feature type="compositionally biased region" description="Basic and acidic residues" evidence="16">
    <location>
        <begin position="543"/>
        <end position="554"/>
    </location>
</feature>
<evidence type="ECO:0000256" key="10">
    <source>
        <dbReference type="ARBA" id="ARBA00022737"/>
    </source>
</evidence>
<dbReference type="GO" id="GO:0004674">
    <property type="term" value="F:protein serine/threonine kinase activity"/>
    <property type="evidence" value="ECO:0007669"/>
    <property type="project" value="UniProtKB-KW"/>
</dbReference>